<dbReference type="Pfam" id="PF08534">
    <property type="entry name" value="Redoxin"/>
    <property type="match status" value="1"/>
</dbReference>
<evidence type="ECO:0000313" key="7">
    <source>
        <dbReference type="EMBL" id="ATP55543.1"/>
    </source>
</evidence>
<dbReference type="EMBL" id="CP024091">
    <property type="protein sequence ID" value="ATP55543.1"/>
    <property type="molecule type" value="Genomic_DNA"/>
</dbReference>
<evidence type="ECO:0000259" key="6">
    <source>
        <dbReference type="PROSITE" id="PS51352"/>
    </source>
</evidence>
<dbReference type="GO" id="GO:0017004">
    <property type="term" value="P:cytochrome complex assembly"/>
    <property type="evidence" value="ECO:0007669"/>
    <property type="project" value="UniProtKB-KW"/>
</dbReference>
<feature type="domain" description="Thioredoxin" evidence="6">
    <location>
        <begin position="324"/>
        <end position="499"/>
    </location>
</feature>
<evidence type="ECO:0000256" key="2">
    <source>
        <dbReference type="ARBA" id="ARBA00022748"/>
    </source>
</evidence>
<dbReference type="PANTHER" id="PTHR42852:SF6">
    <property type="entry name" value="THIOL:DISULFIDE INTERCHANGE PROTEIN DSBE"/>
    <property type="match status" value="1"/>
</dbReference>
<name>A0A2D1U1R9_9SPHI</name>
<dbReference type="InterPro" id="IPR036249">
    <property type="entry name" value="Thioredoxin-like_sf"/>
</dbReference>
<keyword evidence="2" id="KW-0201">Cytochrome c-type biogenesis</keyword>
<evidence type="ECO:0000313" key="8">
    <source>
        <dbReference type="Proteomes" id="UP000223749"/>
    </source>
</evidence>
<keyword evidence="5" id="KW-0732">Signal</keyword>
<sequence length="499" mass="56811">MKNLLCILSLLFLLSCKQSAVSSIGTPAIKAGTAKLTGRIINPDGAHQDSVLLTIGVPHPILGEYVKQEALTDRSGKFAIDVAVETDITLISLYTSLRRKPLYVKLTSAGTTNIDITYNSNFEIKNLDVRPAGLSQADMINSIAIIDEMLDYHGAPTSLYDKSTDVFLTHAKTAVSKRLEILNNSQLLSKEIKGFLSKDFRLFQYSSFVFDYEKYMTMNYRNITRDTVNKPAIQKIDKSYYRFLKDFKLNDPQYLNCYSFLEAQKKILQNEILDLPQIGETDIPSWLAKVKVILADLVGFSDGPYYDILVANAYGRQLNEEIRPLSEKQKENIISYWKKGEIAKILLRKNRQVVELDKFKSPVVVNDISSVPKEQVMEAILAKHKGKVVFIDLWATWCGPCLDAMTQFRSTKNEFHDKNIAFVYLTNGSSPRKLWEEKIKGIGSEHYYLTGDQWEHVMSKFEFEYIPSYLIYNKQGVFVNKFTAFPGNDKLKTIIKGLL</sequence>
<dbReference type="CDD" id="cd02966">
    <property type="entry name" value="TlpA_like_family"/>
    <property type="match status" value="1"/>
</dbReference>
<keyword evidence="4" id="KW-0676">Redox-active center</keyword>
<dbReference type="SUPFAM" id="SSF52833">
    <property type="entry name" value="Thioredoxin-like"/>
    <property type="match status" value="1"/>
</dbReference>
<evidence type="ECO:0000256" key="1">
    <source>
        <dbReference type="ARBA" id="ARBA00004196"/>
    </source>
</evidence>
<dbReference type="PROSITE" id="PS51257">
    <property type="entry name" value="PROKAR_LIPOPROTEIN"/>
    <property type="match status" value="1"/>
</dbReference>
<protein>
    <recommendedName>
        <fullName evidence="6">Thioredoxin domain-containing protein</fullName>
    </recommendedName>
</protein>
<comment type="subcellular location">
    <subcellularLocation>
        <location evidence="1">Cell envelope</location>
    </subcellularLocation>
</comment>
<gene>
    <name evidence="7" type="ORF">CPT03_03230</name>
</gene>
<dbReference type="GO" id="GO:0030313">
    <property type="term" value="C:cell envelope"/>
    <property type="evidence" value="ECO:0007669"/>
    <property type="project" value="UniProtKB-SubCell"/>
</dbReference>
<reference evidence="7 8" key="1">
    <citation type="submission" date="2017-10" db="EMBL/GenBank/DDBJ databases">
        <title>Whole genome of Pedobacter ginsengisoli T01R-27 isolated from tomato rhizosphere.</title>
        <authorList>
            <person name="Weon H.-Y."/>
            <person name="Lee S.A."/>
            <person name="Sang M.K."/>
            <person name="Song J."/>
        </authorList>
    </citation>
    <scope>NUCLEOTIDE SEQUENCE [LARGE SCALE GENOMIC DNA]</scope>
    <source>
        <strain evidence="7 8">T01R-27</strain>
    </source>
</reference>
<dbReference type="Gene3D" id="3.40.30.10">
    <property type="entry name" value="Glutaredoxin"/>
    <property type="match status" value="1"/>
</dbReference>
<keyword evidence="3" id="KW-1015">Disulfide bond</keyword>
<proteinExistence type="predicted"/>
<feature type="chain" id="PRO_5013790026" description="Thioredoxin domain-containing protein" evidence="5">
    <location>
        <begin position="21"/>
        <end position="499"/>
    </location>
</feature>
<dbReference type="PANTHER" id="PTHR42852">
    <property type="entry name" value="THIOL:DISULFIDE INTERCHANGE PROTEIN DSBE"/>
    <property type="match status" value="1"/>
</dbReference>
<dbReference type="InterPro" id="IPR013766">
    <property type="entry name" value="Thioredoxin_domain"/>
</dbReference>
<organism evidence="7 8">
    <name type="scientific">Pedobacter ginsengisoli</name>
    <dbReference type="NCBI Taxonomy" id="363852"/>
    <lineage>
        <taxon>Bacteria</taxon>
        <taxon>Pseudomonadati</taxon>
        <taxon>Bacteroidota</taxon>
        <taxon>Sphingobacteriia</taxon>
        <taxon>Sphingobacteriales</taxon>
        <taxon>Sphingobacteriaceae</taxon>
        <taxon>Pedobacter</taxon>
    </lineage>
</organism>
<dbReference type="KEGG" id="pgs:CPT03_03230"/>
<feature type="signal peptide" evidence="5">
    <location>
        <begin position="1"/>
        <end position="20"/>
    </location>
</feature>
<dbReference type="InterPro" id="IPR013740">
    <property type="entry name" value="Redoxin"/>
</dbReference>
<evidence type="ECO:0000256" key="4">
    <source>
        <dbReference type="ARBA" id="ARBA00023284"/>
    </source>
</evidence>
<dbReference type="AlphaFoldDB" id="A0A2D1U1R9"/>
<dbReference type="InterPro" id="IPR050553">
    <property type="entry name" value="Thioredoxin_ResA/DsbE_sf"/>
</dbReference>
<dbReference type="GO" id="GO:0016491">
    <property type="term" value="F:oxidoreductase activity"/>
    <property type="evidence" value="ECO:0007669"/>
    <property type="project" value="InterPro"/>
</dbReference>
<accession>A0A2D1U1R9</accession>
<evidence type="ECO:0000256" key="3">
    <source>
        <dbReference type="ARBA" id="ARBA00023157"/>
    </source>
</evidence>
<dbReference type="RefSeq" id="WP_099437491.1">
    <property type="nucleotide sequence ID" value="NZ_CP024091.1"/>
</dbReference>
<dbReference type="Proteomes" id="UP000223749">
    <property type="component" value="Chromosome"/>
</dbReference>
<evidence type="ECO:0000256" key="5">
    <source>
        <dbReference type="SAM" id="SignalP"/>
    </source>
</evidence>
<dbReference type="OrthoDB" id="1120316at2"/>
<dbReference type="PROSITE" id="PS51352">
    <property type="entry name" value="THIOREDOXIN_2"/>
    <property type="match status" value="1"/>
</dbReference>
<keyword evidence="8" id="KW-1185">Reference proteome</keyword>